<dbReference type="PRINTS" id="PR00862">
    <property type="entry name" value="PROLIGOPTASE"/>
</dbReference>
<dbReference type="STRING" id="1395513.P343_14220"/>
<dbReference type="GO" id="GO:0004252">
    <property type="term" value="F:serine-type endopeptidase activity"/>
    <property type="evidence" value="ECO:0007669"/>
    <property type="project" value="InterPro"/>
</dbReference>
<evidence type="ECO:0000256" key="1">
    <source>
        <dbReference type="ARBA" id="ARBA00022801"/>
    </source>
</evidence>
<keyword evidence="2" id="KW-0720">Serine protease</keyword>
<name>V6IUV9_9BACL</name>
<gene>
    <name evidence="4" type="ORF">P343_14220</name>
</gene>
<reference evidence="4 5" key="1">
    <citation type="journal article" date="2013" name="Genome Announc.">
        <title>Genome Sequence of Sporolactobacillus laevolacticus DSM442, an Efficient Polymer-Grade D-Lactate Producer from Agricultural Waste Cottonseed as a Nitrogen Source.</title>
        <authorList>
            <person name="Wang H."/>
            <person name="Wang L."/>
            <person name="Ju J."/>
            <person name="Yu B."/>
            <person name="Ma Y."/>
        </authorList>
    </citation>
    <scope>NUCLEOTIDE SEQUENCE [LARGE SCALE GENOMIC DNA]</scope>
    <source>
        <strain evidence="4 5">DSM 442</strain>
    </source>
</reference>
<keyword evidence="5" id="KW-1185">Reference proteome</keyword>
<sequence length="593" mass="67691">MRPDYQDYMHYLTVTAAYSPKRIPGKTQLTFLTKITGLPQLWTLNERRQPVPYVETIDRVLYYAHSPLGDRTVIGMDHKGNEKQQIYLYHAGDAEAKPLAVSPDSFHYIGGWSPDGRSICFSSNRRHPGSFDLFMLHTDTGTLQTIYNSDQFCVPVSWYDENQILIRIDETNLNVAFYLLNINTKEKRRIGNVSARYQSVIFHPDHNVGYVLTDAGADNLRLCRFDASHPEQLQTIYNWGKWDLEKITCSPDGKQIAFTVNEDGRSLLGLHDLSTAKSRLVTGMPEGIIDSLAWLDQEALILGLKSATIAGDIWRYDLSDRKATRLTSISQSSTIGSFLIEPELNHYQSFDHLPIPYFYYEQQPSAQKPAVIYVHGGPESQYKPDYHPMIQYLAKQGFAVAAPNVRGSNGYGRAYLELDDQRKRMDSVRDLAWLVKDLIKNHQVDPKRIGIIGRSYGGFMVMSAITEYPELWAAAVDVVGITHFTSMLSQTGEWRRAQRSCEYGHLESDQDFFEEVAPINHVTKIKSPLLIFHGLNDSRVPVSESINLEKEMKKYGKSVQLTLFEDEGHQTEKLNNHITMRGEAIRFFMEQLK</sequence>
<keyword evidence="2" id="KW-0645">Protease</keyword>
<dbReference type="InterPro" id="IPR029058">
    <property type="entry name" value="AB_hydrolase_fold"/>
</dbReference>
<dbReference type="SUPFAM" id="SSF53474">
    <property type="entry name" value="alpha/beta-Hydrolases"/>
    <property type="match status" value="1"/>
</dbReference>
<dbReference type="RefSeq" id="WP_023511075.1">
    <property type="nucleotide sequence ID" value="NZ_AWTC01000015.1"/>
</dbReference>
<accession>V6IUV9</accession>
<proteinExistence type="predicted"/>
<dbReference type="PANTHER" id="PTHR42776:SF27">
    <property type="entry name" value="DIPEPTIDYL PEPTIDASE FAMILY MEMBER 6"/>
    <property type="match status" value="1"/>
</dbReference>
<evidence type="ECO:0000313" key="4">
    <source>
        <dbReference type="EMBL" id="EST10968.1"/>
    </source>
</evidence>
<dbReference type="GO" id="GO:0006508">
    <property type="term" value="P:proteolysis"/>
    <property type="evidence" value="ECO:0007669"/>
    <property type="project" value="InterPro"/>
</dbReference>
<evidence type="ECO:0000256" key="2">
    <source>
        <dbReference type="ARBA" id="ARBA00022825"/>
    </source>
</evidence>
<keyword evidence="1" id="KW-0378">Hydrolase</keyword>
<dbReference type="InterPro" id="IPR011042">
    <property type="entry name" value="6-blade_b-propeller_TolB-like"/>
</dbReference>
<dbReference type="Pfam" id="PF07676">
    <property type="entry name" value="PD40"/>
    <property type="match status" value="2"/>
</dbReference>
<dbReference type="PANTHER" id="PTHR42776">
    <property type="entry name" value="SERINE PEPTIDASE S9 FAMILY MEMBER"/>
    <property type="match status" value="1"/>
</dbReference>
<evidence type="ECO:0000259" key="3">
    <source>
        <dbReference type="Pfam" id="PF00326"/>
    </source>
</evidence>
<dbReference type="EMBL" id="AWTC01000015">
    <property type="protein sequence ID" value="EST10968.1"/>
    <property type="molecule type" value="Genomic_DNA"/>
</dbReference>
<dbReference type="InterPro" id="IPR002470">
    <property type="entry name" value="Peptidase_S9A"/>
</dbReference>
<protein>
    <submittedName>
        <fullName evidence="4">Peptidase S9</fullName>
    </submittedName>
</protein>
<dbReference type="SUPFAM" id="SSF50993">
    <property type="entry name" value="Peptidase/esterase 'gauge' domain"/>
    <property type="match status" value="1"/>
</dbReference>
<dbReference type="InterPro" id="IPR001375">
    <property type="entry name" value="Peptidase_S9_cat"/>
</dbReference>
<dbReference type="AlphaFoldDB" id="V6IUV9"/>
<dbReference type="InterPro" id="IPR011659">
    <property type="entry name" value="WD40"/>
</dbReference>
<evidence type="ECO:0000313" key="5">
    <source>
        <dbReference type="Proteomes" id="UP000018296"/>
    </source>
</evidence>
<dbReference type="Pfam" id="PF00326">
    <property type="entry name" value="Peptidase_S9"/>
    <property type="match status" value="1"/>
</dbReference>
<dbReference type="Gene3D" id="2.120.10.30">
    <property type="entry name" value="TolB, C-terminal domain"/>
    <property type="match status" value="1"/>
</dbReference>
<dbReference type="Gene3D" id="3.40.50.1820">
    <property type="entry name" value="alpha/beta hydrolase"/>
    <property type="match status" value="1"/>
</dbReference>
<dbReference type="Proteomes" id="UP000018296">
    <property type="component" value="Unassembled WGS sequence"/>
</dbReference>
<dbReference type="PATRIC" id="fig|1395513.3.peg.2883"/>
<dbReference type="eggNOG" id="COG1506">
    <property type="taxonomic scope" value="Bacteria"/>
</dbReference>
<feature type="domain" description="Peptidase S9 prolyl oligopeptidase catalytic" evidence="3">
    <location>
        <begin position="389"/>
        <end position="592"/>
    </location>
</feature>
<organism evidence="4 5">
    <name type="scientific">Sporolactobacillus laevolacticus DSM 442</name>
    <dbReference type="NCBI Taxonomy" id="1395513"/>
    <lineage>
        <taxon>Bacteria</taxon>
        <taxon>Bacillati</taxon>
        <taxon>Bacillota</taxon>
        <taxon>Bacilli</taxon>
        <taxon>Bacillales</taxon>
        <taxon>Sporolactobacillaceae</taxon>
        <taxon>Sporolactobacillus</taxon>
    </lineage>
</organism>
<comment type="caution">
    <text evidence="4">The sequence shown here is derived from an EMBL/GenBank/DDBJ whole genome shotgun (WGS) entry which is preliminary data.</text>
</comment>
<dbReference type="eggNOG" id="COG0823">
    <property type="taxonomic scope" value="Bacteria"/>
</dbReference>